<dbReference type="AlphaFoldDB" id="A0A8J2UGR8"/>
<feature type="transmembrane region" description="Helical" evidence="6">
    <location>
        <begin position="408"/>
        <end position="427"/>
    </location>
</feature>
<keyword evidence="3 6" id="KW-0812">Transmembrane</keyword>
<evidence type="ECO:0000313" key="7">
    <source>
        <dbReference type="EMBL" id="GGB15397.1"/>
    </source>
</evidence>
<keyword evidence="8" id="KW-1185">Reference proteome</keyword>
<dbReference type="EMBL" id="BMJC01000005">
    <property type="protein sequence ID" value="GGB15397.1"/>
    <property type="molecule type" value="Genomic_DNA"/>
</dbReference>
<gene>
    <name evidence="7" type="ORF">GCM10011511_43970</name>
</gene>
<dbReference type="PANTHER" id="PTHR42770">
    <property type="entry name" value="AMINO ACID TRANSPORTER-RELATED"/>
    <property type="match status" value="1"/>
</dbReference>
<dbReference type="InterPro" id="IPR050367">
    <property type="entry name" value="APC_superfamily"/>
</dbReference>
<feature type="transmembrane region" description="Helical" evidence="6">
    <location>
        <begin position="12"/>
        <end position="34"/>
    </location>
</feature>
<dbReference type="GO" id="GO:0022857">
    <property type="term" value="F:transmembrane transporter activity"/>
    <property type="evidence" value="ECO:0007669"/>
    <property type="project" value="InterPro"/>
</dbReference>
<keyword evidence="4 6" id="KW-1133">Transmembrane helix</keyword>
<evidence type="ECO:0000313" key="8">
    <source>
        <dbReference type="Proteomes" id="UP000607559"/>
    </source>
</evidence>
<feature type="transmembrane region" description="Helical" evidence="6">
    <location>
        <begin position="88"/>
        <end position="113"/>
    </location>
</feature>
<comment type="caution">
    <text evidence="7">The sequence shown here is derived from an EMBL/GenBank/DDBJ whole genome shotgun (WGS) entry which is preliminary data.</text>
</comment>
<dbReference type="Gene3D" id="1.20.1740.10">
    <property type="entry name" value="Amino acid/polyamine transporter I"/>
    <property type="match status" value="1"/>
</dbReference>
<proteinExistence type="predicted"/>
<sequence>MKREISLLQATSINMIDMVGIGPFVMFSLVIRLVGSNLFLWAWVFGAVTALIDGMIWSELGAAYPLAGGSYNFLKEAYGKKGGPLMSFLFVWQTCLQSALVVASAAIGFSQYFNYLIPLTYWEEKALSGLLVIVITALLYRNIRTIGKMAVFLWAGVIIILLWIIISGFTHHRVAYSPLPEKGGAMFNWSFMLLLGHASVKTIYSFLGYYNVCHLGGEIRDPGKNIPRSIFISIVCIGVLYLAMNFSVVGVIPWQEAMHSKFAISLFMEKMYGTRTAQVATMLVLWIAFASLFAVVLGYSRVPYAAAADGNFFPWFARLHPRKDFPYVSLLFVGGLGFVCSLLLRLEDAINAILAMRILVQFVAQAIGVVLLRRRKGTEGLPFRMWLYPLPVILSISIWLFVWFSTGLAALLGLLLMGFGTVVFFVARDTWLAGAKKKIT</sequence>
<evidence type="ECO:0000256" key="4">
    <source>
        <dbReference type="ARBA" id="ARBA00022989"/>
    </source>
</evidence>
<accession>A0A8J2UGR8</accession>
<keyword evidence="2" id="KW-1003">Cell membrane</keyword>
<feature type="transmembrane region" description="Helical" evidence="6">
    <location>
        <begin position="385"/>
        <end position="402"/>
    </location>
</feature>
<evidence type="ECO:0000256" key="1">
    <source>
        <dbReference type="ARBA" id="ARBA00004651"/>
    </source>
</evidence>
<evidence type="ECO:0000256" key="5">
    <source>
        <dbReference type="ARBA" id="ARBA00023136"/>
    </source>
</evidence>
<feature type="transmembrane region" description="Helical" evidence="6">
    <location>
        <begin position="189"/>
        <end position="210"/>
    </location>
</feature>
<dbReference type="InterPro" id="IPR002293">
    <property type="entry name" value="AA/rel_permease1"/>
</dbReference>
<evidence type="ECO:0000256" key="6">
    <source>
        <dbReference type="SAM" id="Phobius"/>
    </source>
</evidence>
<dbReference type="PIRSF" id="PIRSF006060">
    <property type="entry name" value="AA_transporter"/>
    <property type="match status" value="1"/>
</dbReference>
<feature type="transmembrane region" description="Helical" evidence="6">
    <location>
        <begin position="325"/>
        <end position="344"/>
    </location>
</feature>
<dbReference type="GO" id="GO:0005886">
    <property type="term" value="C:plasma membrane"/>
    <property type="evidence" value="ECO:0007669"/>
    <property type="project" value="UniProtKB-SubCell"/>
</dbReference>
<evidence type="ECO:0000256" key="3">
    <source>
        <dbReference type="ARBA" id="ARBA00022692"/>
    </source>
</evidence>
<comment type="subcellular location">
    <subcellularLocation>
        <location evidence="1">Cell membrane</location>
        <topology evidence="1">Multi-pass membrane protein</topology>
    </subcellularLocation>
</comment>
<feature type="transmembrane region" description="Helical" evidence="6">
    <location>
        <begin position="277"/>
        <end position="299"/>
    </location>
</feature>
<dbReference type="PANTHER" id="PTHR42770:SF7">
    <property type="entry name" value="MEMBRANE PROTEIN"/>
    <property type="match status" value="1"/>
</dbReference>
<dbReference type="RefSeq" id="WP_229689030.1">
    <property type="nucleotide sequence ID" value="NZ_BMJC01000005.1"/>
</dbReference>
<reference evidence="7" key="1">
    <citation type="journal article" date="2014" name="Int. J. Syst. Evol. Microbiol.">
        <title>Complete genome sequence of Corynebacterium casei LMG S-19264T (=DSM 44701T), isolated from a smear-ripened cheese.</title>
        <authorList>
            <consortium name="US DOE Joint Genome Institute (JGI-PGF)"/>
            <person name="Walter F."/>
            <person name="Albersmeier A."/>
            <person name="Kalinowski J."/>
            <person name="Ruckert C."/>
        </authorList>
    </citation>
    <scope>NUCLEOTIDE SEQUENCE</scope>
    <source>
        <strain evidence="7">CGMCC 1.15448</strain>
    </source>
</reference>
<feature type="transmembrane region" description="Helical" evidence="6">
    <location>
        <begin position="350"/>
        <end position="373"/>
    </location>
</feature>
<organism evidence="7 8">
    <name type="scientific">Puia dinghuensis</name>
    <dbReference type="NCBI Taxonomy" id="1792502"/>
    <lineage>
        <taxon>Bacteria</taxon>
        <taxon>Pseudomonadati</taxon>
        <taxon>Bacteroidota</taxon>
        <taxon>Chitinophagia</taxon>
        <taxon>Chitinophagales</taxon>
        <taxon>Chitinophagaceae</taxon>
        <taxon>Puia</taxon>
    </lineage>
</organism>
<dbReference type="Proteomes" id="UP000607559">
    <property type="component" value="Unassembled WGS sequence"/>
</dbReference>
<feature type="transmembrane region" description="Helical" evidence="6">
    <location>
        <begin position="230"/>
        <end position="252"/>
    </location>
</feature>
<feature type="transmembrane region" description="Helical" evidence="6">
    <location>
        <begin position="150"/>
        <end position="169"/>
    </location>
</feature>
<keyword evidence="5 6" id="KW-0472">Membrane</keyword>
<name>A0A8J2UGR8_9BACT</name>
<evidence type="ECO:0000256" key="2">
    <source>
        <dbReference type="ARBA" id="ARBA00022475"/>
    </source>
</evidence>
<feature type="transmembrane region" description="Helical" evidence="6">
    <location>
        <begin position="125"/>
        <end position="143"/>
    </location>
</feature>
<protein>
    <submittedName>
        <fullName evidence="7">Amino acid permease</fullName>
    </submittedName>
</protein>
<reference evidence="7" key="2">
    <citation type="submission" date="2020-09" db="EMBL/GenBank/DDBJ databases">
        <authorList>
            <person name="Sun Q."/>
            <person name="Zhou Y."/>
        </authorList>
    </citation>
    <scope>NUCLEOTIDE SEQUENCE</scope>
    <source>
        <strain evidence="7">CGMCC 1.15448</strain>
    </source>
</reference>
<feature type="transmembrane region" description="Helical" evidence="6">
    <location>
        <begin position="40"/>
        <end position="67"/>
    </location>
</feature>
<dbReference type="Pfam" id="PF13520">
    <property type="entry name" value="AA_permease_2"/>
    <property type="match status" value="1"/>
</dbReference>